<feature type="transmembrane region" description="Helical" evidence="5">
    <location>
        <begin position="286"/>
        <end position="306"/>
    </location>
</feature>
<dbReference type="Pfam" id="PF07690">
    <property type="entry name" value="MFS_1"/>
    <property type="match status" value="1"/>
</dbReference>
<feature type="transmembrane region" description="Helical" evidence="5">
    <location>
        <begin position="52"/>
        <end position="71"/>
    </location>
</feature>
<dbReference type="EMBL" id="NRSG01000009">
    <property type="protein sequence ID" value="MBK1657070.1"/>
    <property type="molecule type" value="Genomic_DNA"/>
</dbReference>
<gene>
    <name evidence="7" type="ORF">CKO45_02355</name>
</gene>
<dbReference type="RefSeq" id="WP_200305240.1">
    <property type="nucleotide sequence ID" value="NZ_NRSG01000009.1"/>
</dbReference>
<dbReference type="PANTHER" id="PTHR42718:SF42">
    <property type="entry name" value="EXPORT PROTEIN"/>
    <property type="match status" value="1"/>
</dbReference>
<protein>
    <recommendedName>
        <fullName evidence="6">Major facilitator superfamily (MFS) profile domain-containing protein</fullName>
    </recommendedName>
</protein>
<evidence type="ECO:0000256" key="5">
    <source>
        <dbReference type="SAM" id="Phobius"/>
    </source>
</evidence>
<dbReference type="InterPro" id="IPR036259">
    <property type="entry name" value="MFS_trans_sf"/>
</dbReference>
<keyword evidence="3 5" id="KW-1133">Transmembrane helix</keyword>
<keyword evidence="4 5" id="KW-0472">Membrane</keyword>
<evidence type="ECO:0000256" key="2">
    <source>
        <dbReference type="ARBA" id="ARBA00022692"/>
    </source>
</evidence>
<evidence type="ECO:0000256" key="1">
    <source>
        <dbReference type="ARBA" id="ARBA00004141"/>
    </source>
</evidence>
<dbReference type="Gene3D" id="1.20.1250.20">
    <property type="entry name" value="MFS general substrate transporter like domains"/>
    <property type="match status" value="1"/>
</dbReference>
<feature type="transmembrane region" description="Helical" evidence="5">
    <location>
        <begin position="153"/>
        <end position="173"/>
    </location>
</feature>
<sequence>TGAVGPVLGGWLVETLGWRSIFLVNLPIAATAAAIAWRHVPESRAAGGTARLDWLGGALATLGLGLMTWALTAAAEGMGLAPVLSAALAGGLLLGGFLRRQALLGARALIPLAMFGSAAFVGLTLLTFFLYGALGGLIVLLPYLLIRIEAWPAMQAGAALLPLPLLIGLGSPLMGKVTARHGGRLPLAIGAAVVALGFALLARVGPGGLDYPRMLLPTVLLVGLGMALCAAPLTTTVMASVDAAHTGTASGVNSAVARLGGLLATALLGFVFALDGAEAFLAGLRAAAWTGAACALVAAVSALVLIPPGIRPAESPPPAPRPIGFR</sequence>
<feature type="transmembrane region" description="Helical" evidence="5">
    <location>
        <begin position="77"/>
        <end position="97"/>
    </location>
</feature>
<feature type="non-terminal residue" evidence="7">
    <location>
        <position position="1"/>
    </location>
</feature>
<organism evidence="7 8">
    <name type="scientific">Paracraurococcus ruber</name>
    <dbReference type="NCBI Taxonomy" id="77675"/>
    <lineage>
        <taxon>Bacteria</taxon>
        <taxon>Pseudomonadati</taxon>
        <taxon>Pseudomonadota</taxon>
        <taxon>Alphaproteobacteria</taxon>
        <taxon>Acetobacterales</taxon>
        <taxon>Roseomonadaceae</taxon>
        <taxon>Paracraurococcus</taxon>
    </lineage>
</organism>
<feature type="transmembrane region" description="Helical" evidence="5">
    <location>
        <begin position="185"/>
        <end position="202"/>
    </location>
</feature>
<dbReference type="Gene3D" id="1.20.1720.10">
    <property type="entry name" value="Multidrug resistance protein D"/>
    <property type="match status" value="1"/>
</dbReference>
<feature type="transmembrane region" description="Helical" evidence="5">
    <location>
        <begin position="20"/>
        <end position="40"/>
    </location>
</feature>
<feature type="transmembrane region" description="Helical" evidence="5">
    <location>
        <begin position="255"/>
        <end position="274"/>
    </location>
</feature>
<comment type="subcellular location">
    <subcellularLocation>
        <location evidence="1">Membrane</location>
        <topology evidence="1">Multi-pass membrane protein</topology>
    </subcellularLocation>
</comment>
<evidence type="ECO:0000313" key="8">
    <source>
        <dbReference type="Proteomes" id="UP000697995"/>
    </source>
</evidence>
<dbReference type="Proteomes" id="UP000697995">
    <property type="component" value="Unassembled WGS sequence"/>
</dbReference>
<keyword evidence="2 5" id="KW-0812">Transmembrane</keyword>
<proteinExistence type="predicted"/>
<feature type="domain" description="Major facilitator superfamily (MFS) profile" evidence="6">
    <location>
        <begin position="1"/>
        <end position="310"/>
    </location>
</feature>
<evidence type="ECO:0000256" key="3">
    <source>
        <dbReference type="ARBA" id="ARBA00022989"/>
    </source>
</evidence>
<accession>A0ABS1CRQ1</accession>
<dbReference type="PANTHER" id="PTHR42718">
    <property type="entry name" value="MAJOR FACILITATOR SUPERFAMILY MULTIDRUG TRANSPORTER MFSC"/>
    <property type="match status" value="1"/>
</dbReference>
<feature type="transmembrane region" description="Helical" evidence="5">
    <location>
        <begin position="128"/>
        <end position="146"/>
    </location>
</feature>
<dbReference type="PROSITE" id="PS50850">
    <property type="entry name" value="MFS"/>
    <property type="match status" value="1"/>
</dbReference>
<evidence type="ECO:0000259" key="6">
    <source>
        <dbReference type="PROSITE" id="PS50850"/>
    </source>
</evidence>
<feature type="transmembrane region" description="Helical" evidence="5">
    <location>
        <begin position="214"/>
        <end position="235"/>
    </location>
</feature>
<dbReference type="InterPro" id="IPR011701">
    <property type="entry name" value="MFS"/>
</dbReference>
<comment type="caution">
    <text evidence="7">The sequence shown here is derived from an EMBL/GenBank/DDBJ whole genome shotgun (WGS) entry which is preliminary data.</text>
</comment>
<dbReference type="SUPFAM" id="SSF103473">
    <property type="entry name" value="MFS general substrate transporter"/>
    <property type="match status" value="1"/>
</dbReference>
<keyword evidence="8" id="KW-1185">Reference proteome</keyword>
<evidence type="ECO:0000313" key="7">
    <source>
        <dbReference type="EMBL" id="MBK1657070.1"/>
    </source>
</evidence>
<reference evidence="7 8" key="1">
    <citation type="journal article" date="2020" name="Microorganisms">
        <title>Osmotic Adaptation and Compatible Solute Biosynthesis of Phototrophic Bacteria as Revealed from Genome Analyses.</title>
        <authorList>
            <person name="Imhoff J.F."/>
            <person name="Rahn T."/>
            <person name="Kunzel S."/>
            <person name="Keller A."/>
            <person name="Neulinger S.C."/>
        </authorList>
    </citation>
    <scope>NUCLEOTIDE SEQUENCE [LARGE SCALE GENOMIC DNA]</scope>
    <source>
        <strain evidence="7 8">DSM 15382</strain>
    </source>
</reference>
<dbReference type="InterPro" id="IPR020846">
    <property type="entry name" value="MFS_dom"/>
</dbReference>
<name>A0ABS1CRQ1_9PROT</name>
<evidence type="ECO:0000256" key="4">
    <source>
        <dbReference type="ARBA" id="ARBA00023136"/>
    </source>
</evidence>